<dbReference type="GO" id="GO:0015171">
    <property type="term" value="F:amino acid transmembrane transporter activity"/>
    <property type="evidence" value="ECO:0007669"/>
    <property type="project" value="TreeGrafter"/>
</dbReference>
<feature type="transmembrane region" description="Helical" evidence="6">
    <location>
        <begin position="184"/>
        <end position="206"/>
    </location>
</feature>
<gene>
    <name evidence="7" type="ORF">BKA16_000325</name>
</gene>
<comment type="subcellular location">
    <subcellularLocation>
        <location evidence="1">Cell membrane</location>
        <topology evidence="1">Multi-pass membrane protein</topology>
    </subcellularLocation>
</comment>
<keyword evidence="4 6" id="KW-1133">Transmembrane helix</keyword>
<dbReference type="PANTHER" id="PTHR30086">
    <property type="entry name" value="ARGININE EXPORTER PROTEIN ARGO"/>
    <property type="match status" value="1"/>
</dbReference>
<keyword evidence="2" id="KW-1003">Cell membrane</keyword>
<dbReference type="EMBL" id="JACIFP010000001">
    <property type="protein sequence ID" value="MBB4133773.1"/>
    <property type="molecule type" value="Genomic_DNA"/>
</dbReference>
<dbReference type="GO" id="GO:0005886">
    <property type="term" value="C:plasma membrane"/>
    <property type="evidence" value="ECO:0007669"/>
    <property type="project" value="UniProtKB-SubCell"/>
</dbReference>
<keyword evidence="8" id="KW-1185">Reference proteome</keyword>
<keyword evidence="5 6" id="KW-0472">Membrane</keyword>
<protein>
    <submittedName>
        <fullName evidence="7">L-lysine exporter family protein LysE/ArgO</fullName>
    </submittedName>
</protein>
<dbReference type="Proteomes" id="UP000551501">
    <property type="component" value="Unassembled WGS sequence"/>
</dbReference>
<sequence length="207" mass="21224">MTTTLLLAALTGLVTGAGLIIAIGPQNVFIIRQGISGAHIAPVIAVCVVSDIVLISAGTLGLGAVVAGHPAIVSVAKIVGGAYLIILGALAARRAWRPTATSMTNDDPSRTRGLWAALGTALALTWLNPHTYLDTVFTLGSIANSHADARWAFSIGACVASLIWFLALGFGARKMAPMFASVRAWRLLDGAIAVVMAALGIGLIVMS</sequence>
<dbReference type="InterPro" id="IPR001123">
    <property type="entry name" value="LeuE-type"/>
</dbReference>
<evidence type="ECO:0000313" key="8">
    <source>
        <dbReference type="Proteomes" id="UP000551501"/>
    </source>
</evidence>
<feature type="transmembrane region" description="Helical" evidence="6">
    <location>
        <begin position="113"/>
        <end position="131"/>
    </location>
</feature>
<evidence type="ECO:0000256" key="1">
    <source>
        <dbReference type="ARBA" id="ARBA00004651"/>
    </source>
</evidence>
<feature type="transmembrane region" description="Helical" evidence="6">
    <location>
        <begin position="43"/>
        <end position="65"/>
    </location>
</feature>
<dbReference type="PANTHER" id="PTHR30086:SF20">
    <property type="entry name" value="ARGININE EXPORTER PROTEIN ARGO-RELATED"/>
    <property type="match status" value="1"/>
</dbReference>
<keyword evidence="3 6" id="KW-0812">Transmembrane</keyword>
<proteinExistence type="predicted"/>
<dbReference type="Pfam" id="PF01810">
    <property type="entry name" value="LysE"/>
    <property type="match status" value="1"/>
</dbReference>
<feature type="transmembrane region" description="Helical" evidence="6">
    <location>
        <begin position="71"/>
        <end position="92"/>
    </location>
</feature>
<feature type="transmembrane region" description="Helical" evidence="6">
    <location>
        <begin position="6"/>
        <end position="31"/>
    </location>
</feature>
<accession>A0A840EU17</accession>
<evidence type="ECO:0000256" key="2">
    <source>
        <dbReference type="ARBA" id="ARBA00022475"/>
    </source>
</evidence>
<evidence type="ECO:0000256" key="3">
    <source>
        <dbReference type="ARBA" id="ARBA00022692"/>
    </source>
</evidence>
<comment type="caution">
    <text evidence="7">The sequence shown here is derived from an EMBL/GenBank/DDBJ whole genome shotgun (WGS) entry which is preliminary data.</text>
</comment>
<feature type="transmembrane region" description="Helical" evidence="6">
    <location>
        <begin position="151"/>
        <end position="172"/>
    </location>
</feature>
<reference evidence="7 8" key="1">
    <citation type="submission" date="2020-08" db="EMBL/GenBank/DDBJ databases">
        <title>Sequencing the genomes of 1000 actinobacteria strains.</title>
        <authorList>
            <person name="Klenk H.-P."/>
        </authorList>
    </citation>
    <scope>NUCLEOTIDE SEQUENCE [LARGE SCALE GENOMIC DNA]</scope>
    <source>
        <strain evidence="7 8">DSM 45298</strain>
    </source>
</reference>
<evidence type="ECO:0000256" key="4">
    <source>
        <dbReference type="ARBA" id="ARBA00022989"/>
    </source>
</evidence>
<organism evidence="7 8">
    <name type="scientific">Gordonia humi</name>
    <dbReference type="NCBI Taxonomy" id="686429"/>
    <lineage>
        <taxon>Bacteria</taxon>
        <taxon>Bacillati</taxon>
        <taxon>Actinomycetota</taxon>
        <taxon>Actinomycetes</taxon>
        <taxon>Mycobacteriales</taxon>
        <taxon>Gordoniaceae</taxon>
        <taxon>Gordonia</taxon>
    </lineage>
</organism>
<evidence type="ECO:0000256" key="6">
    <source>
        <dbReference type="SAM" id="Phobius"/>
    </source>
</evidence>
<evidence type="ECO:0000256" key="5">
    <source>
        <dbReference type="ARBA" id="ARBA00023136"/>
    </source>
</evidence>
<name>A0A840EU17_9ACTN</name>
<evidence type="ECO:0000313" key="7">
    <source>
        <dbReference type="EMBL" id="MBB4133773.1"/>
    </source>
</evidence>
<dbReference type="AlphaFoldDB" id="A0A840EU17"/>